<evidence type="ECO:0000313" key="3">
    <source>
        <dbReference type="EMBL" id="AFM24713.1"/>
    </source>
</evidence>
<dbReference type="Pfam" id="PF20256">
    <property type="entry name" value="MoCoBD_2"/>
    <property type="match status" value="2"/>
</dbReference>
<keyword evidence="1" id="KW-0408">Iron</keyword>
<dbReference type="InterPro" id="IPR052516">
    <property type="entry name" value="N-heterocyclic_Hydroxylase"/>
</dbReference>
<dbReference type="STRING" id="706587.Desti_2009"/>
<evidence type="ECO:0000256" key="1">
    <source>
        <dbReference type="ARBA" id="ARBA00023014"/>
    </source>
</evidence>
<sequence length="747" mass="80742">MSPTPLDMERREFLQVSFIAGIGLVVGCSSPRYAAASSGAASTTKTAGELIPNPWIRIDKSGTVTVVVNHSEMGQGIFSALAMIVAEELEADWSKIRTEMASMDPVYVNPAFGVQATGGSTSVRTSWDELRKAGAATRELLISAAASTWGVPPRECRAENGKVNHQASGRSIPYGDLVEKAATMPIPKNVPLKEHYDFKIIGKSMPRLDTLEKVEGRAVFGIDVRQKDLLIATILHPPVYGARLKSFDPARAKTMPGVRHILPVSTGIAVVAERFWQAKKASEAVHVEWDLGQNANLDSESIRARWVELAKQSGKNMLSEGNVDAAMKSTAKTIEAVYELPFQAHGCPEPMNCTASVREDGCDIWVPVQNQGGAQEVAAAITGLDLDRVRVHTTFLGGGFGRRGDVDFVVEAVELSKAVKAPVKVIWTREEDIWHDHFRPASYHVLRAGLDSTGMPVAFHHRSVSPAWMNNTIEILAPAIMPRWLPRFMKNAVSSAAIPVVKYAMSAKSACSGAIEMGYAFEHVSVEYIEDDPGVPTGAWRSVANSRHAFAVESFIDEIAVAGGKDPFELRLHLLRNSPKRRDALKLAAEKAEWEKKPPAGVYRGISVHDFHDTPAAMVAEVSVDKSGQVKVHRVICAVHCGTVINPRNVEVQISGAIAFGLTATLKSSITIAKGRAEQSNFDDFPLLKLGEMPKVEVHIVPSTAAPTGIGEVGVPPIAPAIANAVFAATGKRVRKLPITSQDIQKL</sequence>
<dbReference type="PANTHER" id="PTHR47495">
    <property type="entry name" value="ALDEHYDE DEHYDROGENASE"/>
    <property type="match status" value="1"/>
</dbReference>
<dbReference type="PROSITE" id="PS51318">
    <property type="entry name" value="TAT"/>
    <property type="match status" value="1"/>
</dbReference>
<dbReference type="OrthoDB" id="9767994at2"/>
<dbReference type="RefSeq" id="WP_014809857.1">
    <property type="nucleotide sequence ID" value="NC_018025.1"/>
</dbReference>
<keyword evidence="1" id="KW-0411">Iron-sulfur</keyword>
<protein>
    <submittedName>
        <fullName evidence="3">Aerobic-type carbon monoxide dehydrogenase, large subunit CoxL/CutL-like protein</fullName>
    </submittedName>
</protein>
<dbReference type="SMART" id="SM01008">
    <property type="entry name" value="Ald_Xan_dh_C"/>
    <property type="match status" value="1"/>
</dbReference>
<dbReference type="EMBL" id="CP003360">
    <property type="protein sequence ID" value="AFM24713.1"/>
    <property type="molecule type" value="Genomic_DNA"/>
</dbReference>
<accession>I4C572</accession>
<dbReference type="KEGG" id="dti:Desti_2009"/>
<evidence type="ECO:0000313" key="4">
    <source>
        <dbReference type="Proteomes" id="UP000006055"/>
    </source>
</evidence>
<dbReference type="GO" id="GO:0016491">
    <property type="term" value="F:oxidoreductase activity"/>
    <property type="evidence" value="ECO:0007669"/>
    <property type="project" value="InterPro"/>
</dbReference>
<evidence type="ECO:0000259" key="2">
    <source>
        <dbReference type="SMART" id="SM01008"/>
    </source>
</evidence>
<dbReference type="Gene3D" id="3.30.365.10">
    <property type="entry name" value="Aldehyde oxidase/xanthine dehydrogenase, molybdopterin binding domain"/>
    <property type="match status" value="4"/>
</dbReference>
<dbReference type="eggNOG" id="COG1529">
    <property type="taxonomic scope" value="Bacteria"/>
</dbReference>
<organism evidence="3 4">
    <name type="scientific">Desulfomonile tiedjei (strain ATCC 49306 / DSM 6799 / DCB-1)</name>
    <dbReference type="NCBI Taxonomy" id="706587"/>
    <lineage>
        <taxon>Bacteria</taxon>
        <taxon>Pseudomonadati</taxon>
        <taxon>Thermodesulfobacteriota</taxon>
        <taxon>Desulfomonilia</taxon>
        <taxon>Desulfomonilales</taxon>
        <taxon>Desulfomonilaceae</taxon>
        <taxon>Desulfomonile</taxon>
    </lineage>
</organism>
<gene>
    <name evidence="3" type="ordered locus">Desti_2009</name>
</gene>
<dbReference type="HOGENOM" id="CLU_013917_0_1_7"/>
<dbReference type="GO" id="GO:0051536">
    <property type="term" value="F:iron-sulfur cluster binding"/>
    <property type="evidence" value="ECO:0007669"/>
    <property type="project" value="UniProtKB-KW"/>
</dbReference>
<proteinExistence type="predicted"/>
<keyword evidence="4" id="KW-1185">Reference proteome</keyword>
<dbReference type="InterPro" id="IPR012368">
    <property type="entry name" value="OxRdtase_Mopterin-bd_su_IorB"/>
</dbReference>
<dbReference type="Proteomes" id="UP000006055">
    <property type="component" value="Chromosome"/>
</dbReference>
<dbReference type="InterPro" id="IPR000674">
    <property type="entry name" value="Ald_Oxase/Xan_DH_a/b"/>
</dbReference>
<dbReference type="PIRSF" id="PIRSF036389">
    <property type="entry name" value="IOR_B"/>
    <property type="match status" value="1"/>
</dbReference>
<dbReference type="Gene3D" id="3.90.1170.50">
    <property type="entry name" value="Aldehyde oxidase/xanthine dehydrogenase, a/b hammerhead"/>
    <property type="match status" value="1"/>
</dbReference>
<keyword evidence="1" id="KW-0479">Metal-binding</keyword>
<name>I4C572_DESTA</name>
<dbReference type="PANTHER" id="PTHR47495:SF2">
    <property type="entry name" value="ALDEHYDE DEHYDROGENASE"/>
    <property type="match status" value="1"/>
</dbReference>
<dbReference type="SUPFAM" id="SSF56003">
    <property type="entry name" value="Molybdenum cofactor-binding domain"/>
    <property type="match status" value="2"/>
</dbReference>
<dbReference type="AlphaFoldDB" id="I4C572"/>
<feature type="domain" description="Aldehyde oxidase/xanthine dehydrogenase a/b hammerhead" evidence="2">
    <location>
        <begin position="215"/>
        <end position="293"/>
    </location>
</feature>
<dbReference type="InterPro" id="IPR008274">
    <property type="entry name" value="AldOxase/xan_DH_MoCoBD1"/>
</dbReference>
<dbReference type="PATRIC" id="fig|706587.4.peg.2307"/>
<reference evidence="4" key="1">
    <citation type="submission" date="2012-06" db="EMBL/GenBank/DDBJ databases">
        <title>Complete sequence of chromosome of Desulfomonile tiedjei DSM 6799.</title>
        <authorList>
            <person name="Lucas S."/>
            <person name="Copeland A."/>
            <person name="Lapidus A."/>
            <person name="Glavina del Rio T."/>
            <person name="Dalin E."/>
            <person name="Tice H."/>
            <person name="Bruce D."/>
            <person name="Goodwin L."/>
            <person name="Pitluck S."/>
            <person name="Peters L."/>
            <person name="Ovchinnikova G."/>
            <person name="Zeytun A."/>
            <person name="Lu M."/>
            <person name="Kyrpides N."/>
            <person name="Mavromatis K."/>
            <person name="Ivanova N."/>
            <person name="Brettin T."/>
            <person name="Detter J.C."/>
            <person name="Han C."/>
            <person name="Larimer F."/>
            <person name="Land M."/>
            <person name="Hauser L."/>
            <person name="Markowitz V."/>
            <person name="Cheng J.-F."/>
            <person name="Hugenholtz P."/>
            <person name="Woyke T."/>
            <person name="Wu D."/>
            <person name="Spring S."/>
            <person name="Schroeder M."/>
            <person name="Brambilla E."/>
            <person name="Klenk H.-P."/>
            <person name="Eisen J.A."/>
        </authorList>
    </citation>
    <scope>NUCLEOTIDE SEQUENCE [LARGE SCALE GENOMIC DNA]</scope>
    <source>
        <strain evidence="4">ATCC 49306 / DSM 6799 / DCB-1</strain>
    </source>
</reference>
<dbReference type="InterPro" id="IPR006311">
    <property type="entry name" value="TAT_signal"/>
</dbReference>
<dbReference type="Pfam" id="PF02738">
    <property type="entry name" value="MoCoBD_1"/>
    <property type="match status" value="1"/>
</dbReference>
<dbReference type="InterPro" id="IPR037165">
    <property type="entry name" value="AldOxase/xan_DH_Mopterin-bd_sf"/>
</dbReference>
<dbReference type="InterPro" id="IPR046867">
    <property type="entry name" value="AldOxase/xan_DH_MoCoBD2"/>
</dbReference>